<dbReference type="Pfam" id="PF00570">
    <property type="entry name" value="HRDC"/>
    <property type="match status" value="1"/>
</dbReference>
<dbReference type="InterPro" id="IPR002121">
    <property type="entry name" value="HRDC_dom"/>
</dbReference>
<dbReference type="InterPro" id="IPR044876">
    <property type="entry name" value="HRDC_dom_sf"/>
</dbReference>
<evidence type="ECO:0000259" key="13">
    <source>
        <dbReference type="PROSITE" id="PS51192"/>
    </source>
</evidence>
<feature type="compositionally biased region" description="Basic and acidic residues" evidence="11">
    <location>
        <begin position="55"/>
        <end position="68"/>
    </location>
</feature>
<dbReference type="GO" id="GO:0003677">
    <property type="term" value="F:DNA binding"/>
    <property type="evidence" value="ECO:0007669"/>
    <property type="project" value="UniProtKB-KW"/>
</dbReference>
<name>A0A8B7YRE8_ACAPL</name>
<feature type="region of interest" description="Disordered" evidence="11">
    <location>
        <begin position="1031"/>
        <end position="1100"/>
    </location>
</feature>
<dbReference type="FunFam" id="1.10.150.80:FF:000005">
    <property type="entry name" value="Werner syndrome ATP-dependent helicase homolog"/>
    <property type="match status" value="1"/>
</dbReference>
<evidence type="ECO:0000256" key="8">
    <source>
        <dbReference type="ARBA" id="ARBA00023235"/>
    </source>
</evidence>
<evidence type="ECO:0000259" key="14">
    <source>
        <dbReference type="PROSITE" id="PS51194"/>
    </source>
</evidence>
<evidence type="ECO:0000256" key="6">
    <source>
        <dbReference type="ARBA" id="ARBA00022840"/>
    </source>
</evidence>
<evidence type="ECO:0000256" key="5">
    <source>
        <dbReference type="ARBA" id="ARBA00022806"/>
    </source>
</evidence>
<evidence type="ECO:0000259" key="12">
    <source>
        <dbReference type="PROSITE" id="PS50967"/>
    </source>
</evidence>
<dbReference type="GO" id="GO:0005654">
    <property type="term" value="C:nucleoplasm"/>
    <property type="evidence" value="ECO:0007669"/>
    <property type="project" value="TreeGrafter"/>
</dbReference>
<dbReference type="PROSITE" id="PS50967">
    <property type="entry name" value="HRDC"/>
    <property type="match status" value="1"/>
</dbReference>
<evidence type="ECO:0000313" key="16">
    <source>
        <dbReference type="RefSeq" id="XP_022095858.1"/>
    </source>
</evidence>
<dbReference type="PROSITE" id="PS51194">
    <property type="entry name" value="HELICASE_CTER"/>
    <property type="match status" value="1"/>
</dbReference>
<dbReference type="Proteomes" id="UP000694845">
    <property type="component" value="Unplaced"/>
</dbReference>
<keyword evidence="15" id="KW-1185">Reference proteome</keyword>
<sequence length="1100" mass="122838">MNQLEALKCLAQDVQAMLRYSTFCHLKTIQSGQWLLAQAMSLLTKFQMLAEEDVQHSHDEMTTRDRSGWNDPEESPLDAALEEDEDVLEPTPVKIKPEPKTLAFSKVCQEQKQTLSEKEKQETEEMMDFLQNFEEGTDFDQDVLEEIDVSSRQASGDLVKDAEEETVSDDGEDTDTGEYDPSLSPPDQRHTDVLKTNFGHAKFRPMQWKIIHSVLARRDQCVIMATGYGKSLCYQFPAVFTGGTSLVISPLISLMEDQVLALRIANIKACFLGSAQTEMGKVRQEILSGVYRVVYLTPEFASVAGDILKDLQQRVGITLVAIDEAHCVSQWGHDFRSCYRALGKLRTVLSEVPFMALTATATPPVCKDICTTLRLKNPLVTCTSFDRPNLYLEVRLKSGIRSDLQSLMVETHKFYYEFDGPTIVYCPTKKATEQVGAVLKDMGVKACIYHAGLTPQKRKDAHHKFVRDELQCIVATVAFGMGIDKPDVRNIIHYGAPKDIESYYQEIGRAGRDSMASNCYVFYSRGDFATSRYLLKDITNEKFRAHKLCMISKMEQYLSTTKCRRQEILSHFERKGTSKSTVMNTDQCCDNCKCRLSSVGATLGGMAEKDYSKELLHLLTAIEATGARFGIAVPVLFLRGSVNQRLPAQCQSHGSFGCGKYRPEKWWKSFARQVISEGFLVERQVIGGFGPTVELSPKGLCWYKETMKGNNKSFKISPSQEMLSFEKTVQKPAILPQSIKSRTLPSTQFINWQQVSFDDDEAKAGPSVQAAQPKMDPKEQQLQGVLYSKLMNLRNSLASEIGAAPYMVANNKNLHDLAIIRPSTKQSLLKIDGIAEARADKFGLRFIEAVREFCKENNLKTDNFPSHISDSQDTHSEVFQKTSIIHHISETVQESYSLFHEKNMSLADIAKERNIKESTVGGHLADAIRAGYPVNFSRLNITSALQKQIEGVIRAPPINSDISQLAPIKALLPGSVDWYQLKVVVAILQTQHGIPTCKSVSDNMDKTAKPVPCRQLSGSSRLVGPQLMTYKSPLHKPPLSVTTIPDPPSSSPQMSNSSPSLEQDGTKRKLPSWFEGSAKKGKICEGNSKKTKGSSLFGRR</sequence>
<evidence type="ECO:0000256" key="1">
    <source>
        <dbReference type="ARBA" id="ARBA00001947"/>
    </source>
</evidence>
<dbReference type="FunFam" id="3.40.50.300:FF:000941">
    <property type="entry name" value="Werner syndrome RecQ like helicase"/>
    <property type="match status" value="1"/>
</dbReference>
<dbReference type="PROSITE" id="PS51192">
    <property type="entry name" value="HELICASE_ATP_BIND_1"/>
    <property type="match status" value="1"/>
</dbReference>
<dbReference type="SMART" id="SM00341">
    <property type="entry name" value="HRDC"/>
    <property type="match status" value="1"/>
</dbReference>
<evidence type="ECO:0000256" key="4">
    <source>
        <dbReference type="ARBA" id="ARBA00022801"/>
    </source>
</evidence>
<dbReference type="SMART" id="SM00487">
    <property type="entry name" value="DEXDc"/>
    <property type="match status" value="1"/>
</dbReference>
<evidence type="ECO:0000256" key="11">
    <source>
        <dbReference type="SAM" id="MobiDB-lite"/>
    </source>
</evidence>
<evidence type="ECO:0000256" key="9">
    <source>
        <dbReference type="ARBA" id="ARBA00034617"/>
    </source>
</evidence>
<keyword evidence="7" id="KW-0238">DNA-binding</keyword>
<dbReference type="SUPFAM" id="SSF47819">
    <property type="entry name" value="HRDC-like"/>
    <property type="match status" value="1"/>
</dbReference>
<feature type="domain" description="Helicase ATP-binding" evidence="13">
    <location>
        <begin position="211"/>
        <end position="379"/>
    </location>
</feature>
<dbReference type="AlphaFoldDB" id="A0A8B7YRE8"/>
<dbReference type="InterPro" id="IPR018982">
    <property type="entry name" value="RQC_domain"/>
</dbReference>
<dbReference type="InterPro" id="IPR010997">
    <property type="entry name" value="HRDC-like_sf"/>
</dbReference>
<feature type="domain" description="HRDC" evidence="12">
    <location>
        <begin position="780"/>
        <end position="860"/>
    </location>
</feature>
<feature type="region of interest" description="Disordered" evidence="11">
    <location>
        <begin position="150"/>
        <end position="191"/>
    </location>
</feature>
<evidence type="ECO:0000256" key="2">
    <source>
        <dbReference type="ARBA" id="ARBA00005446"/>
    </source>
</evidence>
<dbReference type="GO" id="GO:0009378">
    <property type="term" value="F:four-way junction helicase activity"/>
    <property type="evidence" value="ECO:0007669"/>
    <property type="project" value="TreeGrafter"/>
</dbReference>
<dbReference type="KEGG" id="aplc:110982034"/>
<dbReference type="Pfam" id="PF14493">
    <property type="entry name" value="HTH_40"/>
    <property type="match status" value="1"/>
</dbReference>
<dbReference type="CTD" id="7486"/>
<proteinExistence type="inferred from homology"/>
<feature type="domain" description="Helicase C-terminal" evidence="14">
    <location>
        <begin position="403"/>
        <end position="559"/>
    </location>
</feature>
<comment type="similarity">
    <text evidence="2">Belongs to the helicase family. RecQ subfamily.</text>
</comment>
<dbReference type="RefSeq" id="XP_022095858.1">
    <property type="nucleotide sequence ID" value="XM_022240166.1"/>
</dbReference>
<dbReference type="InterPro" id="IPR032284">
    <property type="entry name" value="RecQ_Zn-bd"/>
</dbReference>
<comment type="catalytic activity">
    <reaction evidence="9">
        <text>Couples ATP hydrolysis with the unwinding of duplex DNA by translocating in the 3'-5' direction.</text>
        <dbReference type="EC" id="5.6.2.4"/>
    </reaction>
</comment>
<dbReference type="Gene3D" id="1.10.10.10">
    <property type="entry name" value="Winged helix-like DNA-binding domain superfamily/Winged helix DNA-binding domain"/>
    <property type="match status" value="1"/>
</dbReference>
<protein>
    <recommendedName>
        <fullName evidence="10">DNA 3'-5' helicase</fullName>
        <ecNumber evidence="10">5.6.2.4</ecNumber>
    </recommendedName>
</protein>
<dbReference type="SMART" id="SM00956">
    <property type="entry name" value="RQC"/>
    <property type="match status" value="1"/>
</dbReference>
<dbReference type="InterPro" id="IPR027417">
    <property type="entry name" value="P-loop_NTPase"/>
</dbReference>
<dbReference type="GeneID" id="110982034"/>
<dbReference type="PANTHER" id="PTHR13710">
    <property type="entry name" value="DNA HELICASE RECQ FAMILY MEMBER"/>
    <property type="match status" value="1"/>
</dbReference>
<feature type="compositionally biased region" description="Acidic residues" evidence="11">
    <location>
        <begin position="162"/>
        <end position="178"/>
    </location>
</feature>
<reference evidence="16" key="1">
    <citation type="submission" date="2025-08" db="UniProtKB">
        <authorList>
            <consortium name="RefSeq"/>
        </authorList>
    </citation>
    <scope>IDENTIFICATION</scope>
</reference>
<dbReference type="SMART" id="SM00490">
    <property type="entry name" value="HELICc"/>
    <property type="match status" value="1"/>
</dbReference>
<dbReference type="InterPro" id="IPR036390">
    <property type="entry name" value="WH_DNA-bd_sf"/>
</dbReference>
<dbReference type="Gene3D" id="1.10.150.80">
    <property type="entry name" value="HRDC domain"/>
    <property type="match status" value="1"/>
</dbReference>
<dbReference type="GO" id="GO:0005737">
    <property type="term" value="C:cytoplasm"/>
    <property type="evidence" value="ECO:0007669"/>
    <property type="project" value="TreeGrafter"/>
</dbReference>
<dbReference type="Pfam" id="PF16124">
    <property type="entry name" value="RecQ_Zn_bind"/>
    <property type="match status" value="1"/>
</dbReference>
<organism evidence="15 16">
    <name type="scientific">Acanthaster planci</name>
    <name type="common">Crown-of-thorns starfish</name>
    <dbReference type="NCBI Taxonomy" id="133434"/>
    <lineage>
        <taxon>Eukaryota</taxon>
        <taxon>Metazoa</taxon>
        <taxon>Echinodermata</taxon>
        <taxon>Eleutherozoa</taxon>
        <taxon>Asterozoa</taxon>
        <taxon>Asteroidea</taxon>
        <taxon>Valvatacea</taxon>
        <taxon>Valvatida</taxon>
        <taxon>Acanthasteridae</taxon>
        <taxon>Acanthaster</taxon>
    </lineage>
</organism>
<accession>A0A8B7YRE8</accession>
<dbReference type="EC" id="5.6.2.4" evidence="10"/>
<dbReference type="OrthoDB" id="10261556at2759"/>
<dbReference type="InterPro" id="IPR029491">
    <property type="entry name" value="Helicase_HTH"/>
</dbReference>
<dbReference type="Pfam" id="PF09382">
    <property type="entry name" value="RQC"/>
    <property type="match status" value="1"/>
</dbReference>
<dbReference type="GO" id="GO:0005524">
    <property type="term" value="F:ATP binding"/>
    <property type="evidence" value="ECO:0007669"/>
    <property type="project" value="UniProtKB-KW"/>
</dbReference>
<evidence type="ECO:0000256" key="7">
    <source>
        <dbReference type="ARBA" id="ARBA00023125"/>
    </source>
</evidence>
<feature type="compositionally biased region" description="Low complexity" evidence="11">
    <location>
        <begin position="1051"/>
        <end position="1060"/>
    </location>
</feature>
<keyword evidence="8" id="KW-0413">Isomerase</keyword>
<comment type="cofactor">
    <cofactor evidence="1">
        <name>Zn(2+)</name>
        <dbReference type="ChEBI" id="CHEBI:29105"/>
    </cofactor>
</comment>
<dbReference type="CDD" id="cd18794">
    <property type="entry name" value="SF2_C_RecQ"/>
    <property type="match status" value="1"/>
</dbReference>
<keyword evidence="6" id="KW-0067">ATP-binding</keyword>
<feature type="region of interest" description="Disordered" evidence="11">
    <location>
        <begin position="55"/>
        <end position="77"/>
    </location>
</feature>
<evidence type="ECO:0000256" key="10">
    <source>
        <dbReference type="ARBA" id="ARBA00034808"/>
    </source>
</evidence>
<dbReference type="SUPFAM" id="SSF46785">
    <property type="entry name" value="Winged helix' DNA-binding domain"/>
    <property type="match status" value="1"/>
</dbReference>
<dbReference type="SUPFAM" id="SSF52540">
    <property type="entry name" value="P-loop containing nucleoside triphosphate hydrolases"/>
    <property type="match status" value="1"/>
</dbReference>
<dbReference type="GO" id="GO:0043138">
    <property type="term" value="F:3'-5' DNA helicase activity"/>
    <property type="evidence" value="ECO:0007669"/>
    <property type="project" value="UniProtKB-EC"/>
</dbReference>
<evidence type="ECO:0000256" key="3">
    <source>
        <dbReference type="ARBA" id="ARBA00022741"/>
    </source>
</evidence>
<gene>
    <name evidence="16" type="primary">LOC110982034</name>
</gene>
<keyword evidence="4" id="KW-0378">Hydrolase</keyword>
<dbReference type="Gene3D" id="3.40.50.300">
    <property type="entry name" value="P-loop containing nucleotide triphosphate hydrolases"/>
    <property type="match status" value="2"/>
</dbReference>
<dbReference type="NCBIfam" id="TIGR00614">
    <property type="entry name" value="recQ_fam"/>
    <property type="match status" value="1"/>
</dbReference>
<dbReference type="InterPro" id="IPR011545">
    <property type="entry name" value="DEAD/DEAH_box_helicase_dom"/>
</dbReference>
<dbReference type="Pfam" id="PF00270">
    <property type="entry name" value="DEAD"/>
    <property type="match status" value="1"/>
</dbReference>
<dbReference type="GO" id="GO:0005694">
    <property type="term" value="C:chromosome"/>
    <property type="evidence" value="ECO:0007669"/>
    <property type="project" value="TreeGrafter"/>
</dbReference>
<dbReference type="Pfam" id="PF00271">
    <property type="entry name" value="Helicase_C"/>
    <property type="match status" value="1"/>
</dbReference>
<dbReference type="InterPro" id="IPR001650">
    <property type="entry name" value="Helicase_C-like"/>
</dbReference>
<evidence type="ECO:0000313" key="15">
    <source>
        <dbReference type="Proteomes" id="UP000694845"/>
    </source>
</evidence>
<keyword evidence="3" id="KW-0547">Nucleotide-binding</keyword>
<keyword evidence="5 16" id="KW-0347">Helicase</keyword>
<dbReference type="GO" id="GO:0000723">
    <property type="term" value="P:telomere maintenance"/>
    <property type="evidence" value="ECO:0007669"/>
    <property type="project" value="TreeGrafter"/>
</dbReference>
<dbReference type="PANTHER" id="PTHR13710:SF120">
    <property type="entry name" value="BIFUNCTIONAL 3'-5' EXONUCLEASE_ATP-DEPENDENT HELICASE WRN"/>
    <property type="match status" value="1"/>
</dbReference>
<dbReference type="OMA" id="VGLTHEI"/>
<dbReference type="InterPro" id="IPR036388">
    <property type="entry name" value="WH-like_DNA-bd_sf"/>
</dbReference>
<dbReference type="GO" id="GO:0016787">
    <property type="term" value="F:hydrolase activity"/>
    <property type="evidence" value="ECO:0007669"/>
    <property type="project" value="UniProtKB-KW"/>
</dbReference>
<dbReference type="GO" id="GO:0000724">
    <property type="term" value="P:double-strand break repair via homologous recombination"/>
    <property type="evidence" value="ECO:0007669"/>
    <property type="project" value="TreeGrafter"/>
</dbReference>
<dbReference type="InterPro" id="IPR014001">
    <property type="entry name" value="Helicase_ATP-bd"/>
</dbReference>
<dbReference type="InterPro" id="IPR004589">
    <property type="entry name" value="DNA_helicase_ATP-dep_RecQ"/>
</dbReference>
<dbReference type="GO" id="GO:0006260">
    <property type="term" value="P:DNA replication"/>
    <property type="evidence" value="ECO:0007669"/>
    <property type="project" value="InterPro"/>
</dbReference>